<keyword evidence="4" id="KW-0378">Hydrolase</keyword>
<dbReference type="GO" id="GO:0047570">
    <property type="term" value="F:3-oxoadipate enol-lactonase activity"/>
    <property type="evidence" value="ECO:0007669"/>
    <property type="project" value="UniProtKB-EC"/>
</dbReference>
<evidence type="ECO:0000313" key="5">
    <source>
        <dbReference type="Proteomes" id="UP000291469"/>
    </source>
</evidence>
<name>A0A411YIA0_9ACTN</name>
<proteinExistence type="predicted"/>
<dbReference type="PRINTS" id="PR00111">
    <property type="entry name" value="ABHYDROLASE"/>
</dbReference>
<evidence type="ECO:0000259" key="3">
    <source>
        <dbReference type="Pfam" id="PF02627"/>
    </source>
</evidence>
<evidence type="ECO:0000259" key="2">
    <source>
        <dbReference type="Pfam" id="PF00561"/>
    </source>
</evidence>
<evidence type="ECO:0000256" key="1">
    <source>
        <dbReference type="SAM" id="MobiDB-lite"/>
    </source>
</evidence>
<dbReference type="PANTHER" id="PTHR33570:SF2">
    <property type="entry name" value="CARBOXYMUCONOLACTONE DECARBOXYLASE-LIKE DOMAIN-CONTAINING PROTEIN"/>
    <property type="match status" value="1"/>
</dbReference>
<accession>A0A411YIA0</accession>
<feature type="compositionally biased region" description="Low complexity" evidence="1">
    <location>
        <begin position="260"/>
        <end position="277"/>
    </location>
</feature>
<dbReference type="Gene3D" id="3.40.50.1820">
    <property type="entry name" value="alpha/beta hydrolase"/>
    <property type="match status" value="1"/>
</dbReference>
<evidence type="ECO:0000313" key="4">
    <source>
        <dbReference type="EMBL" id="QBI20998.1"/>
    </source>
</evidence>
<dbReference type="GO" id="GO:0051920">
    <property type="term" value="F:peroxiredoxin activity"/>
    <property type="evidence" value="ECO:0007669"/>
    <property type="project" value="InterPro"/>
</dbReference>
<dbReference type="Pfam" id="PF00561">
    <property type="entry name" value="Abhydrolase_1"/>
    <property type="match status" value="1"/>
</dbReference>
<sequence>MHRVTLHRTVDGPADAPVLLLAGSLGSTRAMWEPLLPALTDAYRVVRVDLRGHGGSPAPPGPYTVDDLAGDLLGALDELGIERAHLGGVSLGAMAAIRAAARAPERVSSLALLCTAARLEPADSWTQRATTARTQGTASLAAAVASRWLTPAAQTADPARLAWLAAMIGATDDEGYAGCCEAIAAMDLRPDLSRIEAATLVVAGADDPATPPADGERLAAGIPDAQLEVVDHAAHLASVEQPETVGRLLRAHLDAHPIPSADAPAARAPAGGESAAAETRDPQWDRGMRVRRSVLGDAHVDRATANATRFSAPFQEYATRAAWAEVWARPGLDRRTRSLLTLALMTALGYEDELAMHVRAAVAGGVTAEEIAEVLLHAGLYAGIPAANVAFGVAQRTLADLGLEAATQGKDAPHDEHPRGD</sequence>
<dbReference type="InterPro" id="IPR000073">
    <property type="entry name" value="AB_hydrolase_1"/>
</dbReference>
<dbReference type="Pfam" id="PF02627">
    <property type="entry name" value="CMD"/>
    <property type="match status" value="1"/>
</dbReference>
<keyword evidence="5" id="KW-1185">Reference proteome</keyword>
<feature type="domain" description="AB hydrolase-1" evidence="2">
    <location>
        <begin position="17"/>
        <end position="241"/>
    </location>
</feature>
<dbReference type="OrthoDB" id="3396704at2"/>
<dbReference type="PANTHER" id="PTHR33570">
    <property type="entry name" value="4-CARBOXYMUCONOLACTONE DECARBOXYLASE FAMILY PROTEIN"/>
    <property type="match status" value="1"/>
</dbReference>
<dbReference type="RefSeq" id="WP_131155991.1">
    <property type="nucleotide sequence ID" value="NZ_CP036402.1"/>
</dbReference>
<dbReference type="KEGG" id="erz:ER308_16390"/>
<dbReference type="InterPro" id="IPR052512">
    <property type="entry name" value="4CMD/NDH-1_regulator"/>
</dbReference>
<reference evidence="4 5" key="1">
    <citation type="submission" date="2019-01" db="EMBL/GenBank/DDBJ databases">
        <title>Egibacter rhizosphaerae EGI 80759T.</title>
        <authorList>
            <person name="Chen D.-D."/>
            <person name="Tian Y."/>
            <person name="Jiao J.-Y."/>
            <person name="Zhang X.-T."/>
            <person name="Zhang Y.-G."/>
            <person name="Zhang Y."/>
            <person name="Xiao M."/>
            <person name="Shu W.-S."/>
            <person name="Li W.-J."/>
        </authorList>
    </citation>
    <scope>NUCLEOTIDE SEQUENCE [LARGE SCALE GENOMIC DNA]</scope>
    <source>
        <strain evidence="4 5">EGI 80759</strain>
    </source>
</reference>
<dbReference type="GO" id="GO:0042952">
    <property type="term" value="P:beta-ketoadipate pathway"/>
    <property type="evidence" value="ECO:0007669"/>
    <property type="project" value="InterPro"/>
</dbReference>
<dbReference type="Gene3D" id="1.20.1290.10">
    <property type="entry name" value="AhpD-like"/>
    <property type="match status" value="1"/>
</dbReference>
<dbReference type="InterPro" id="IPR029032">
    <property type="entry name" value="AhpD-like"/>
</dbReference>
<feature type="domain" description="Carboxymuconolactone decarboxylase-like" evidence="3">
    <location>
        <begin position="314"/>
        <end position="395"/>
    </location>
</feature>
<dbReference type="EC" id="3.1.1.24" evidence="4"/>
<dbReference type="InterPro" id="IPR003779">
    <property type="entry name" value="CMD-like"/>
</dbReference>
<protein>
    <submittedName>
        <fullName evidence="4">3-oxoadipate enol-lactonase</fullName>
        <ecNumber evidence="4">3.1.1.24</ecNumber>
    </submittedName>
</protein>
<dbReference type="Proteomes" id="UP000291469">
    <property type="component" value="Chromosome"/>
</dbReference>
<gene>
    <name evidence="4" type="primary">pcaD</name>
    <name evidence="4" type="ORF">ER308_16390</name>
</gene>
<dbReference type="AlphaFoldDB" id="A0A411YIA0"/>
<dbReference type="InterPro" id="IPR012788">
    <property type="entry name" value="Decarb_PcaC"/>
</dbReference>
<dbReference type="EMBL" id="CP036402">
    <property type="protein sequence ID" value="QBI20998.1"/>
    <property type="molecule type" value="Genomic_DNA"/>
</dbReference>
<dbReference type="InterPro" id="IPR029058">
    <property type="entry name" value="AB_hydrolase_fold"/>
</dbReference>
<dbReference type="SUPFAM" id="SSF69118">
    <property type="entry name" value="AhpD-like"/>
    <property type="match status" value="1"/>
</dbReference>
<dbReference type="NCBIfam" id="TIGR02427">
    <property type="entry name" value="protocat_pcaD"/>
    <property type="match status" value="1"/>
</dbReference>
<dbReference type="SUPFAM" id="SSF53474">
    <property type="entry name" value="alpha/beta-Hydrolases"/>
    <property type="match status" value="1"/>
</dbReference>
<dbReference type="NCBIfam" id="TIGR02425">
    <property type="entry name" value="decarb_PcaC"/>
    <property type="match status" value="1"/>
</dbReference>
<dbReference type="InterPro" id="IPR026968">
    <property type="entry name" value="PcaD/CatD"/>
</dbReference>
<organism evidence="4 5">
    <name type="scientific">Egibacter rhizosphaerae</name>
    <dbReference type="NCBI Taxonomy" id="1670831"/>
    <lineage>
        <taxon>Bacteria</taxon>
        <taxon>Bacillati</taxon>
        <taxon>Actinomycetota</taxon>
        <taxon>Nitriliruptoria</taxon>
        <taxon>Egibacterales</taxon>
        <taxon>Egibacteraceae</taxon>
        <taxon>Egibacter</taxon>
    </lineage>
</organism>
<feature type="region of interest" description="Disordered" evidence="1">
    <location>
        <begin position="259"/>
        <end position="281"/>
    </location>
</feature>